<dbReference type="InterPro" id="IPR008254">
    <property type="entry name" value="Flavodoxin/NO_synth"/>
</dbReference>
<dbReference type="InterPro" id="IPR029039">
    <property type="entry name" value="Flavoprotein-like_sf"/>
</dbReference>
<dbReference type="EMBL" id="JBITYG010000002">
    <property type="protein sequence ID" value="MFI9101006.1"/>
    <property type="molecule type" value="Genomic_DNA"/>
</dbReference>
<name>A0ABW8C6E6_9ACTN</name>
<reference evidence="2 3" key="1">
    <citation type="submission" date="2024-10" db="EMBL/GenBank/DDBJ databases">
        <title>The Natural Products Discovery Center: Release of the First 8490 Sequenced Strains for Exploring Actinobacteria Biosynthetic Diversity.</title>
        <authorList>
            <person name="Kalkreuter E."/>
            <person name="Kautsar S.A."/>
            <person name="Yang D."/>
            <person name="Bader C.D."/>
            <person name="Teijaro C.N."/>
            <person name="Fluegel L."/>
            <person name="Davis C.M."/>
            <person name="Simpson J.R."/>
            <person name="Lauterbach L."/>
            <person name="Steele A.D."/>
            <person name="Gui C."/>
            <person name="Meng S."/>
            <person name="Li G."/>
            <person name="Viehrig K."/>
            <person name="Ye F."/>
            <person name="Su P."/>
            <person name="Kiefer A.F."/>
            <person name="Nichols A."/>
            <person name="Cepeda A.J."/>
            <person name="Yan W."/>
            <person name="Fan B."/>
            <person name="Jiang Y."/>
            <person name="Adhikari A."/>
            <person name="Zheng C.-J."/>
            <person name="Schuster L."/>
            <person name="Cowan T.M."/>
            <person name="Smanski M.J."/>
            <person name="Chevrette M.G."/>
            <person name="De Carvalho L.P.S."/>
            <person name="Shen B."/>
        </authorList>
    </citation>
    <scope>NUCLEOTIDE SEQUENCE [LARGE SCALE GENOMIC DNA]</scope>
    <source>
        <strain evidence="2 3">NPDC053399</strain>
    </source>
</reference>
<sequence>MTERVLVAYASKNGSTAGIATMIAEALREQGLAAEARAVGEVESVGPYDAVVLGGALYAGRWRREAVRFAWHHEADLTERPVWLFSSGPLDATAREGLIPPVPGVQRLVDRLKARGHVTFGGCLQDGAKGRIARMIVKSGRGGDFRDPEQIRLWARGVARELVKEVATP</sequence>
<dbReference type="InterPro" id="IPR026816">
    <property type="entry name" value="Flavodoxin_dom"/>
</dbReference>
<dbReference type="Pfam" id="PF12724">
    <property type="entry name" value="Flavodoxin_5"/>
    <property type="match status" value="1"/>
</dbReference>
<evidence type="ECO:0000313" key="3">
    <source>
        <dbReference type="Proteomes" id="UP001614394"/>
    </source>
</evidence>
<accession>A0ABW8C6E6</accession>
<dbReference type="Proteomes" id="UP001614394">
    <property type="component" value="Unassembled WGS sequence"/>
</dbReference>
<dbReference type="SUPFAM" id="SSF52218">
    <property type="entry name" value="Flavoproteins"/>
    <property type="match status" value="1"/>
</dbReference>
<comment type="caution">
    <text evidence="2">The sequence shown here is derived from an EMBL/GenBank/DDBJ whole genome shotgun (WGS) entry which is preliminary data.</text>
</comment>
<proteinExistence type="predicted"/>
<dbReference type="PROSITE" id="PS50902">
    <property type="entry name" value="FLAVODOXIN_LIKE"/>
    <property type="match status" value="1"/>
</dbReference>
<keyword evidence="3" id="KW-1185">Reference proteome</keyword>
<organism evidence="2 3">
    <name type="scientific">Streptomyces fildesensis</name>
    <dbReference type="NCBI Taxonomy" id="375757"/>
    <lineage>
        <taxon>Bacteria</taxon>
        <taxon>Bacillati</taxon>
        <taxon>Actinomycetota</taxon>
        <taxon>Actinomycetes</taxon>
        <taxon>Kitasatosporales</taxon>
        <taxon>Streptomycetaceae</taxon>
        <taxon>Streptomyces</taxon>
    </lineage>
</organism>
<evidence type="ECO:0000259" key="1">
    <source>
        <dbReference type="PROSITE" id="PS50902"/>
    </source>
</evidence>
<dbReference type="RefSeq" id="WP_399646912.1">
    <property type="nucleotide sequence ID" value="NZ_JBITYG010000002.1"/>
</dbReference>
<gene>
    <name evidence="2" type="ORF">ACIGXA_10820</name>
</gene>
<protein>
    <submittedName>
        <fullName evidence="2">Flavodoxin domain-containing protein</fullName>
    </submittedName>
</protein>
<feature type="domain" description="Flavodoxin-like" evidence="1">
    <location>
        <begin position="5"/>
        <end position="159"/>
    </location>
</feature>
<evidence type="ECO:0000313" key="2">
    <source>
        <dbReference type="EMBL" id="MFI9101006.1"/>
    </source>
</evidence>
<dbReference type="Gene3D" id="3.40.50.360">
    <property type="match status" value="1"/>
</dbReference>